<evidence type="ECO:0000313" key="8">
    <source>
        <dbReference type="Proteomes" id="UP000033187"/>
    </source>
</evidence>
<name>A0A0D6JFG3_9HYPH</name>
<gene>
    <name evidence="7" type="ORF">YBN1229_v1_2156</name>
</gene>
<keyword evidence="4 5" id="KW-0472">Membrane</keyword>
<dbReference type="OrthoDB" id="9794225at2"/>
<evidence type="ECO:0000256" key="2">
    <source>
        <dbReference type="ARBA" id="ARBA00022692"/>
    </source>
</evidence>
<evidence type="ECO:0000256" key="4">
    <source>
        <dbReference type="ARBA" id="ARBA00023136"/>
    </source>
</evidence>
<feature type="domain" description="Sodium/calcium exchanger membrane region" evidence="6">
    <location>
        <begin position="5"/>
        <end position="139"/>
    </location>
</feature>
<dbReference type="KEGG" id="fil:BN1229_v1_2156"/>
<dbReference type="GO" id="GO:0005886">
    <property type="term" value="C:plasma membrane"/>
    <property type="evidence" value="ECO:0007669"/>
    <property type="project" value="TreeGrafter"/>
</dbReference>
<feature type="transmembrane region" description="Helical" evidence="5">
    <location>
        <begin position="73"/>
        <end position="91"/>
    </location>
</feature>
<evidence type="ECO:0000259" key="6">
    <source>
        <dbReference type="Pfam" id="PF01699"/>
    </source>
</evidence>
<feature type="domain" description="Sodium/calcium exchanger membrane region" evidence="6">
    <location>
        <begin position="167"/>
        <end position="303"/>
    </location>
</feature>
<dbReference type="Proteomes" id="UP000033187">
    <property type="component" value="Chromosome 1"/>
</dbReference>
<evidence type="ECO:0000313" key="7">
    <source>
        <dbReference type="EMBL" id="CPR19416.1"/>
    </source>
</evidence>
<organism evidence="7 8">
    <name type="scientific">Candidatus Filomicrobium marinum</name>
    <dbReference type="NCBI Taxonomy" id="1608628"/>
    <lineage>
        <taxon>Bacteria</taxon>
        <taxon>Pseudomonadati</taxon>
        <taxon>Pseudomonadota</taxon>
        <taxon>Alphaproteobacteria</taxon>
        <taxon>Hyphomicrobiales</taxon>
        <taxon>Hyphomicrobiaceae</taxon>
        <taxon>Filomicrobium</taxon>
    </lineage>
</organism>
<feature type="transmembrane region" description="Helical" evidence="5">
    <location>
        <begin position="103"/>
        <end position="119"/>
    </location>
</feature>
<dbReference type="Pfam" id="PF01699">
    <property type="entry name" value="Na_Ca_ex"/>
    <property type="match status" value="2"/>
</dbReference>
<dbReference type="InterPro" id="IPR004837">
    <property type="entry name" value="NaCa_Exmemb"/>
</dbReference>
<evidence type="ECO:0000256" key="5">
    <source>
        <dbReference type="SAM" id="Phobius"/>
    </source>
</evidence>
<dbReference type="Gene3D" id="1.20.1420.30">
    <property type="entry name" value="NCX, central ion-binding region"/>
    <property type="match status" value="1"/>
</dbReference>
<dbReference type="KEGG" id="fiy:BN1229_v1_2156"/>
<feature type="transmembrane region" description="Helical" evidence="5">
    <location>
        <begin position="255"/>
        <end position="277"/>
    </location>
</feature>
<dbReference type="InterPro" id="IPR044880">
    <property type="entry name" value="NCX_ion-bd_dom_sf"/>
</dbReference>
<dbReference type="GO" id="GO:0008273">
    <property type="term" value="F:calcium, potassium:sodium antiporter activity"/>
    <property type="evidence" value="ECO:0007669"/>
    <property type="project" value="TreeGrafter"/>
</dbReference>
<comment type="subcellular location">
    <subcellularLocation>
        <location evidence="1">Membrane</location>
        <topology evidence="1">Multi-pass membrane protein</topology>
    </subcellularLocation>
</comment>
<dbReference type="GO" id="GO:0005262">
    <property type="term" value="F:calcium channel activity"/>
    <property type="evidence" value="ECO:0007669"/>
    <property type="project" value="TreeGrafter"/>
</dbReference>
<dbReference type="InterPro" id="IPR004481">
    <property type="entry name" value="K/Na/Ca-exchanger"/>
</dbReference>
<dbReference type="EMBL" id="LN829119">
    <property type="protein sequence ID" value="CPR19416.1"/>
    <property type="molecule type" value="Genomic_DNA"/>
</dbReference>
<dbReference type="AlphaFoldDB" id="A0A0D6JFG3"/>
<feature type="transmembrane region" description="Helical" evidence="5">
    <location>
        <begin position="199"/>
        <end position="222"/>
    </location>
</feature>
<accession>A0A0D6JFG3</accession>
<keyword evidence="2 5" id="KW-0812">Transmembrane</keyword>
<protein>
    <submittedName>
        <fullName evidence="7">K+-dependent Na+/Ca+ exchanger related-protein</fullName>
    </submittedName>
</protein>
<feature type="transmembrane region" description="Helical" evidence="5">
    <location>
        <begin position="38"/>
        <end position="61"/>
    </location>
</feature>
<sequence length="307" mass="30888">MNDYLLLLLGVVLAGGGGELFVRGTVGIAGALRISPGIIAATIAAFATSSPELTVAISSGLNGTPTIALGDALGSNVVNVALILAAALLIMPIRVPRDSIRRDFPAALIVPLIIAALLADGELSRVDGLLLLALFAGWFIAVLNEARRQRSAAAAVLGEHKPVYAVLAGLAGLGLLILAGNLIVVSASAIGEAHGIDAFIIGATVVALGTSVPELATAIIAGIKGHEEVGLGTILGSNIFNGLLVVGVAAGLSPISISVSEVAPALILGFASVVLTYPPASGVIGRWRGLLLLGVYAAYIVVVSQWR</sequence>
<feature type="transmembrane region" description="Helical" evidence="5">
    <location>
        <begin position="163"/>
        <end position="187"/>
    </location>
</feature>
<dbReference type="PANTHER" id="PTHR10846:SF8">
    <property type="entry name" value="INNER MEMBRANE PROTEIN YRBG"/>
    <property type="match status" value="1"/>
</dbReference>
<evidence type="ECO:0000256" key="3">
    <source>
        <dbReference type="ARBA" id="ARBA00022989"/>
    </source>
</evidence>
<feature type="transmembrane region" description="Helical" evidence="5">
    <location>
        <begin position="125"/>
        <end position="143"/>
    </location>
</feature>
<keyword evidence="3 5" id="KW-1133">Transmembrane helix</keyword>
<evidence type="ECO:0000256" key="1">
    <source>
        <dbReference type="ARBA" id="ARBA00004141"/>
    </source>
</evidence>
<keyword evidence="8" id="KW-1185">Reference proteome</keyword>
<feature type="transmembrane region" description="Helical" evidence="5">
    <location>
        <begin position="289"/>
        <end position="306"/>
    </location>
</feature>
<reference evidence="8" key="1">
    <citation type="submission" date="2015-02" db="EMBL/GenBank/DDBJ databases">
        <authorList>
            <person name="Chooi Y.-H."/>
        </authorList>
    </citation>
    <scope>NUCLEOTIDE SEQUENCE [LARGE SCALE GENOMIC DNA]</scope>
    <source>
        <strain evidence="8">strain Y</strain>
    </source>
</reference>
<feature type="transmembrane region" description="Helical" evidence="5">
    <location>
        <begin position="6"/>
        <end position="26"/>
    </location>
</feature>
<dbReference type="RefSeq" id="WP_046478179.1">
    <property type="nucleotide sequence ID" value="NZ_LN829118.1"/>
</dbReference>
<dbReference type="GO" id="GO:0006874">
    <property type="term" value="P:intracellular calcium ion homeostasis"/>
    <property type="evidence" value="ECO:0007669"/>
    <property type="project" value="TreeGrafter"/>
</dbReference>
<proteinExistence type="predicted"/>
<feature type="transmembrane region" description="Helical" evidence="5">
    <location>
        <begin position="229"/>
        <end position="249"/>
    </location>
</feature>
<dbReference type="PANTHER" id="PTHR10846">
    <property type="entry name" value="SODIUM/POTASSIUM/CALCIUM EXCHANGER"/>
    <property type="match status" value="1"/>
</dbReference>